<proteinExistence type="predicted"/>
<evidence type="ECO:0000313" key="2">
    <source>
        <dbReference type="EMBL" id="GBP43242.1"/>
    </source>
</evidence>
<dbReference type="EMBL" id="BGZK01000432">
    <property type="protein sequence ID" value="GBP43242.1"/>
    <property type="molecule type" value="Genomic_DNA"/>
</dbReference>
<organism evidence="2 3">
    <name type="scientific">Eumeta variegata</name>
    <name type="common">Bagworm moth</name>
    <name type="synonym">Eumeta japonica</name>
    <dbReference type="NCBI Taxonomy" id="151549"/>
    <lineage>
        <taxon>Eukaryota</taxon>
        <taxon>Metazoa</taxon>
        <taxon>Ecdysozoa</taxon>
        <taxon>Arthropoda</taxon>
        <taxon>Hexapoda</taxon>
        <taxon>Insecta</taxon>
        <taxon>Pterygota</taxon>
        <taxon>Neoptera</taxon>
        <taxon>Endopterygota</taxon>
        <taxon>Lepidoptera</taxon>
        <taxon>Glossata</taxon>
        <taxon>Ditrysia</taxon>
        <taxon>Tineoidea</taxon>
        <taxon>Psychidae</taxon>
        <taxon>Oiketicinae</taxon>
        <taxon>Eumeta</taxon>
    </lineage>
</organism>
<feature type="region of interest" description="Disordered" evidence="1">
    <location>
        <begin position="80"/>
        <end position="99"/>
    </location>
</feature>
<protein>
    <submittedName>
        <fullName evidence="2">Uncharacterized protein</fullName>
    </submittedName>
</protein>
<evidence type="ECO:0000256" key="1">
    <source>
        <dbReference type="SAM" id="MobiDB-lite"/>
    </source>
</evidence>
<gene>
    <name evidence="2" type="ORF">EVAR_39300_1</name>
</gene>
<dbReference type="AlphaFoldDB" id="A0A4C1VY24"/>
<keyword evidence="3" id="KW-1185">Reference proteome</keyword>
<accession>A0A4C1VY24</accession>
<name>A0A4C1VY24_EUMVA</name>
<comment type="caution">
    <text evidence="2">The sequence shown here is derived from an EMBL/GenBank/DDBJ whole genome shotgun (WGS) entry which is preliminary data.</text>
</comment>
<reference evidence="2 3" key="1">
    <citation type="journal article" date="2019" name="Commun. Biol.">
        <title>The bagworm genome reveals a unique fibroin gene that provides high tensile strength.</title>
        <authorList>
            <person name="Kono N."/>
            <person name="Nakamura H."/>
            <person name="Ohtoshi R."/>
            <person name="Tomita M."/>
            <person name="Numata K."/>
            <person name="Arakawa K."/>
        </authorList>
    </citation>
    <scope>NUCLEOTIDE SEQUENCE [LARGE SCALE GENOMIC DNA]</scope>
</reference>
<evidence type="ECO:0000313" key="3">
    <source>
        <dbReference type="Proteomes" id="UP000299102"/>
    </source>
</evidence>
<dbReference type="Proteomes" id="UP000299102">
    <property type="component" value="Unassembled WGS sequence"/>
</dbReference>
<sequence>MKIETNKDLYRILESVVIKKSVKRLTLEAIPKPSLLYVQTDSSPINCSHFGASVAVVLPQPYVKLMLNIQIENPRCPSFLLTPQENRSTRRPRSKSEVRDYALVEKLP</sequence>